<dbReference type="EMBL" id="BGPR01202903">
    <property type="protein sequence ID" value="GBN22660.1"/>
    <property type="molecule type" value="Genomic_DNA"/>
</dbReference>
<evidence type="ECO:0000313" key="1">
    <source>
        <dbReference type="EMBL" id="GBN22542.1"/>
    </source>
</evidence>
<evidence type="ECO:0000313" key="4">
    <source>
        <dbReference type="EMBL" id="GBN22660.1"/>
    </source>
</evidence>
<accession>A0A4Y2M721</accession>
<protein>
    <submittedName>
        <fullName evidence="1">Uncharacterized protein</fullName>
    </submittedName>
</protein>
<comment type="caution">
    <text evidence="1">The sequence shown here is derived from an EMBL/GenBank/DDBJ whole genome shotgun (WGS) entry which is preliminary data.</text>
</comment>
<gene>
    <name evidence="3" type="ORF">AVEN_134739_1</name>
    <name evidence="4" type="ORF">AVEN_168478_1</name>
    <name evidence="2" type="ORF">AVEN_252203_1</name>
    <name evidence="1" type="ORF">AVEN_8183_1</name>
</gene>
<evidence type="ECO:0000313" key="5">
    <source>
        <dbReference type="Proteomes" id="UP000499080"/>
    </source>
</evidence>
<dbReference type="AlphaFoldDB" id="A0A4Y2M721"/>
<evidence type="ECO:0000313" key="2">
    <source>
        <dbReference type="EMBL" id="GBN22569.1"/>
    </source>
</evidence>
<proteinExistence type="predicted"/>
<sequence>MKSSLSLQKFQERRHPMLWDQLSRKKGNILPSKIHTDAQKRPCPAYIERGGLRRGLNLKDMNFPRMLSLLPFNVGLRSSHWGLRKETDSQVKTSQNLVWDILYISETTYAT</sequence>
<dbReference type="Proteomes" id="UP000499080">
    <property type="component" value="Unassembled WGS sequence"/>
</dbReference>
<dbReference type="EMBL" id="BGPR01202894">
    <property type="protein sequence ID" value="GBN22645.1"/>
    <property type="molecule type" value="Genomic_DNA"/>
</dbReference>
<dbReference type="EMBL" id="BGPR01202852">
    <property type="protein sequence ID" value="GBN22542.1"/>
    <property type="molecule type" value="Genomic_DNA"/>
</dbReference>
<dbReference type="EMBL" id="BGPR01202862">
    <property type="protein sequence ID" value="GBN22569.1"/>
    <property type="molecule type" value="Genomic_DNA"/>
</dbReference>
<reference evidence="1 5" key="1">
    <citation type="journal article" date="2019" name="Sci. Rep.">
        <title>Orb-weaving spider Araneus ventricosus genome elucidates the spidroin gene catalogue.</title>
        <authorList>
            <person name="Kono N."/>
            <person name="Nakamura H."/>
            <person name="Ohtoshi R."/>
            <person name="Moran D.A.P."/>
            <person name="Shinohara A."/>
            <person name="Yoshida Y."/>
            <person name="Fujiwara M."/>
            <person name="Mori M."/>
            <person name="Tomita M."/>
            <person name="Arakawa K."/>
        </authorList>
    </citation>
    <scope>NUCLEOTIDE SEQUENCE [LARGE SCALE GENOMIC DNA]</scope>
</reference>
<name>A0A4Y2M721_ARAVE</name>
<evidence type="ECO:0000313" key="3">
    <source>
        <dbReference type="EMBL" id="GBN22645.1"/>
    </source>
</evidence>
<keyword evidence="5" id="KW-1185">Reference proteome</keyword>
<organism evidence="1 5">
    <name type="scientific">Araneus ventricosus</name>
    <name type="common">Orbweaver spider</name>
    <name type="synonym">Epeira ventricosa</name>
    <dbReference type="NCBI Taxonomy" id="182803"/>
    <lineage>
        <taxon>Eukaryota</taxon>
        <taxon>Metazoa</taxon>
        <taxon>Ecdysozoa</taxon>
        <taxon>Arthropoda</taxon>
        <taxon>Chelicerata</taxon>
        <taxon>Arachnida</taxon>
        <taxon>Araneae</taxon>
        <taxon>Araneomorphae</taxon>
        <taxon>Entelegynae</taxon>
        <taxon>Araneoidea</taxon>
        <taxon>Araneidae</taxon>
        <taxon>Araneus</taxon>
    </lineage>
</organism>